<evidence type="ECO:0000313" key="3">
    <source>
        <dbReference type="EMBL" id="XAU15271.1"/>
    </source>
</evidence>
<dbReference type="RefSeq" id="WP_345972823.1">
    <property type="nucleotide sequence ID" value="NZ_CP147920.1"/>
</dbReference>
<name>A0ABZ3HAK6_9BACT</name>
<gene>
    <name evidence="3" type="ORF">WCY31_00910</name>
</gene>
<feature type="chain" id="PRO_5046882538" evidence="1">
    <location>
        <begin position="19"/>
        <end position="157"/>
    </location>
</feature>
<evidence type="ECO:0000259" key="2">
    <source>
        <dbReference type="Pfam" id="PF11741"/>
    </source>
</evidence>
<dbReference type="Proteomes" id="UP001447842">
    <property type="component" value="Chromosome"/>
</dbReference>
<keyword evidence="1" id="KW-0732">Signal</keyword>
<dbReference type="Pfam" id="PF11741">
    <property type="entry name" value="AMIN"/>
    <property type="match status" value="1"/>
</dbReference>
<dbReference type="EMBL" id="CP147920">
    <property type="protein sequence ID" value="XAU15271.1"/>
    <property type="molecule type" value="Genomic_DNA"/>
</dbReference>
<organism evidence="3 4">
    <name type="scientific">Sulfurimonas diazotrophicus</name>
    <dbReference type="NCBI Taxonomy" id="3131939"/>
    <lineage>
        <taxon>Bacteria</taxon>
        <taxon>Pseudomonadati</taxon>
        <taxon>Campylobacterota</taxon>
        <taxon>Epsilonproteobacteria</taxon>
        <taxon>Campylobacterales</taxon>
        <taxon>Sulfurimonadaceae</taxon>
        <taxon>Sulfurimonas</taxon>
    </lineage>
</organism>
<dbReference type="Gene3D" id="2.60.40.3500">
    <property type="match status" value="1"/>
</dbReference>
<protein>
    <submittedName>
        <fullName evidence="3">AMIN domain-containing protein</fullName>
    </submittedName>
</protein>
<keyword evidence="4" id="KW-1185">Reference proteome</keyword>
<reference evidence="3 4" key="1">
    <citation type="submission" date="2024-03" db="EMBL/GenBank/DDBJ databases">
        <title>Sulfurimonas sp. HSL3-1.</title>
        <authorList>
            <person name="Wang S."/>
        </authorList>
    </citation>
    <scope>NUCLEOTIDE SEQUENCE [LARGE SCALE GENOMIC DNA]</scope>
    <source>
        <strain evidence="3 4">HSL3-1</strain>
    </source>
</reference>
<evidence type="ECO:0000256" key="1">
    <source>
        <dbReference type="SAM" id="SignalP"/>
    </source>
</evidence>
<dbReference type="InterPro" id="IPR021731">
    <property type="entry name" value="AMIN_dom"/>
</dbReference>
<evidence type="ECO:0000313" key="4">
    <source>
        <dbReference type="Proteomes" id="UP001447842"/>
    </source>
</evidence>
<proteinExistence type="predicted"/>
<sequence length="157" mass="18053">MKFFLILLTITAATLLTARDNPFLPSPSSPEPLPSKIKETPVKETVVKEAPVKETHSLATQTVNFQQARFLFSEGNVRIESRDKLAKHFVIRKPMRIILDFEANADFPTRKREVNVAPFKEIRMGMHPGYYRIVIELEKRADYSIEPSKYGYTLTLK</sequence>
<feature type="signal peptide" evidence="1">
    <location>
        <begin position="1"/>
        <end position="18"/>
    </location>
</feature>
<feature type="domain" description="AMIN" evidence="2">
    <location>
        <begin position="75"/>
        <end position="151"/>
    </location>
</feature>
<accession>A0ABZ3HAK6</accession>